<name>A0A8J6J4M0_9FIRM</name>
<accession>A0A8J6J4M0</accession>
<dbReference type="Proteomes" id="UP000602260">
    <property type="component" value="Unassembled WGS sequence"/>
</dbReference>
<reference evidence="1" key="1">
    <citation type="submission" date="2020-08" db="EMBL/GenBank/DDBJ databases">
        <title>Genome public.</title>
        <authorList>
            <person name="Liu C."/>
            <person name="Sun Q."/>
        </authorList>
    </citation>
    <scope>NUCLEOTIDE SEQUENCE</scope>
    <source>
        <strain evidence="1">BX5</strain>
    </source>
</reference>
<dbReference type="EMBL" id="JACOPN010000003">
    <property type="protein sequence ID" value="MBC5716847.1"/>
    <property type="molecule type" value="Genomic_DNA"/>
</dbReference>
<gene>
    <name evidence="1" type="ORF">H8S55_05865</name>
</gene>
<proteinExistence type="predicted"/>
<sequence>MEVFLIMPTTPEGKAKLSKELAKFHAEQALKMVQKLPCSTEQKLELIDAVVEHLRSKQ</sequence>
<comment type="caution">
    <text evidence="1">The sequence shown here is derived from an EMBL/GenBank/DDBJ whole genome shotgun (WGS) entry which is preliminary data.</text>
</comment>
<protein>
    <submittedName>
        <fullName evidence="1">Uncharacterized protein</fullName>
    </submittedName>
</protein>
<evidence type="ECO:0000313" key="2">
    <source>
        <dbReference type="Proteomes" id="UP000602260"/>
    </source>
</evidence>
<dbReference type="AlphaFoldDB" id="A0A8J6J4M0"/>
<keyword evidence="2" id="KW-1185">Reference proteome</keyword>
<organism evidence="1 2">
    <name type="scientific">Flintibacter faecis</name>
    <dbReference type="NCBI Taxonomy" id="2763047"/>
    <lineage>
        <taxon>Bacteria</taxon>
        <taxon>Bacillati</taxon>
        <taxon>Bacillota</taxon>
        <taxon>Clostridia</taxon>
        <taxon>Eubacteriales</taxon>
        <taxon>Flintibacter</taxon>
    </lineage>
</organism>
<evidence type="ECO:0000313" key="1">
    <source>
        <dbReference type="EMBL" id="MBC5716847.1"/>
    </source>
</evidence>
<dbReference type="RefSeq" id="WP_186878186.1">
    <property type="nucleotide sequence ID" value="NZ_JACOPN010000003.1"/>
</dbReference>